<sequence>MSSKDNTVQFNVQEDSAQADVKEVLVNVHQALEEKGYNPINQIVGYLLSGDPAYIPRHNDARTLIRRLERDELIEELVRTYLQKAKRR</sequence>
<accession>A0A7T6Z2B1</accession>
<evidence type="ECO:0000313" key="4">
    <source>
        <dbReference type="Proteomes" id="UP000595823"/>
    </source>
</evidence>
<dbReference type="HAMAP" id="MF_01507">
    <property type="entry name" value="UPF0297"/>
    <property type="match status" value="1"/>
</dbReference>
<dbReference type="RefSeq" id="WP_200128322.1">
    <property type="nucleotide sequence ID" value="NZ_CP054705.1"/>
</dbReference>
<dbReference type="EMBL" id="CP054705">
    <property type="protein sequence ID" value="QQK75688.1"/>
    <property type="molecule type" value="Genomic_DNA"/>
</dbReference>
<dbReference type="PANTHER" id="PTHR40067">
    <property type="entry name" value="UPF0297 PROTEIN YRZL"/>
    <property type="match status" value="1"/>
</dbReference>
<evidence type="ECO:0000256" key="1">
    <source>
        <dbReference type="ARBA" id="ARBA00010888"/>
    </source>
</evidence>
<organism evidence="3 4">
    <name type="scientific">Salicibibacter cibarius</name>
    <dbReference type="NCBI Taxonomy" id="2743000"/>
    <lineage>
        <taxon>Bacteria</taxon>
        <taxon>Bacillati</taxon>
        <taxon>Bacillota</taxon>
        <taxon>Bacilli</taxon>
        <taxon>Bacillales</taxon>
        <taxon>Bacillaceae</taxon>
        <taxon>Salicibibacter</taxon>
    </lineage>
</organism>
<evidence type="ECO:0000256" key="2">
    <source>
        <dbReference type="HAMAP-Rule" id="MF_01507"/>
    </source>
</evidence>
<dbReference type="PANTHER" id="PTHR40067:SF1">
    <property type="entry name" value="UPF0297 PROTEIN YRZL"/>
    <property type="match status" value="1"/>
</dbReference>
<dbReference type="Pfam" id="PF06135">
    <property type="entry name" value="IreB"/>
    <property type="match status" value="1"/>
</dbReference>
<name>A0A7T6Z2B1_9BACI</name>
<dbReference type="InterPro" id="IPR009309">
    <property type="entry name" value="IreB"/>
</dbReference>
<protein>
    <recommendedName>
        <fullName evidence="2">UPF0297 protein HUG15_09010</fullName>
    </recommendedName>
</protein>
<gene>
    <name evidence="3" type="ORF">HUG15_09010</name>
</gene>
<evidence type="ECO:0000313" key="3">
    <source>
        <dbReference type="EMBL" id="QQK75688.1"/>
    </source>
</evidence>
<comment type="similarity">
    <text evidence="1 2">Belongs to the UPF0297 family.</text>
</comment>
<proteinExistence type="inferred from homology"/>
<keyword evidence="4" id="KW-1185">Reference proteome</keyword>
<dbReference type="PIRSF" id="PIRSF037258">
    <property type="entry name" value="DUF965_bac"/>
    <property type="match status" value="1"/>
</dbReference>
<reference evidence="3 4" key="1">
    <citation type="submission" date="2020-06" db="EMBL/GenBank/DDBJ databases">
        <title>Genomic analysis of Salicibibacter sp. NKC5-3.</title>
        <authorList>
            <person name="Oh Y.J."/>
        </authorList>
    </citation>
    <scope>NUCLEOTIDE SEQUENCE [LARGE SCALE GENOMIC DNA]</scope>
    <source>
        <strain evidence="3 4">NKC5-3</strain>
    </source>
</reference>
<dbReference type="KEGG" id="scia:HUG15_09010"/>
<dbReference type="Proteomes" id="UP000595823">
    <property type="component" value="Chromosome"/>
</dbReference>
<dbReference type="NCBIfam" id="NF003997">
    <property type="entry name" value="PRK05473.1"/>
    <property type="match status" value="1"/>
</dbReference>
<dbReference type="AlphaFoldDB" id="A0A7T6Z2B1"/>